<keyword evidence="1" id="KW-0521">NADP</keyword>
<dbReference type="Proteomes" id="UP000053259">
    <property type="component" value="Unassembled WGS sequence"/>
</dbReference>
<protein>
    <recommendedName>
        <fullName evidence="3">NmrA-like domain-containing protein</fullName>
    </recommendedName>
</protein>
<feature type="domain" description="NmrA-like" evidence="3">
    <location>
        <begin position="8"/>
        <end position="221"/>
    </location>
</feature>
<dbReference type="InterPro" id="IPR051609">
    <property type="entry name" value="NmrA/Isoflavone_reductase-like"/>
</dbReference>
<evidence type="ECO:0000313" key="5">
    <source>
        <dbReference type="Proteomes" id="UP000053259"/>
    </source>
</evidence>
<dbReference type="InterPro" id="IPR008030">
    <property type="entry name" value="NmrA-like"/>
</dbReference>
<keyword evidence="5" id="KW-1185">Reference proteome</keyword>
<dbReference type="SUPFAM" id="SSF51735">
    <property type="entry name" value="NAD(P)-binding Rossmann-fold domains"/>
    <property type="match status" value="1"/>
</dbReference>
<dbReference type="Pfam" id="PF05368">
    <property type="entry name" value="NmrA"/>
    <property type="match status" value="1"/>
</dbReference>
<organism evidence="4 5">
    <name type="scientific">Verruconis gallopava</name>
    <dbReference type="NCBI Taxonomy" id="253628"/>
    <lineage>
        <taxon>Eukaryota</taxon>
        <taxon>Fungi</taxon>
        <taxon>Dikarya</taxon>
        <taxon>Ascomycota</taxon>
        <taxon>Pezizomycotina</taxon>
        <taxon>Dothideomycetes</taxon>
        <taxon>Pleosporomycetidae</taxon>
        <taxon>Venturiales</taxon>
        <taxon>Sympoventuriaceae</taxon>
        <taxon>Verruconis</taxon>
    </lineage>
</organism>
<dbReference type="RefSeq" id="XP_016209953.1">
    <property type="nucleotide sequence ID" value="XM_016362318.1"/>
</dbReference>
<dbReference type="InterPro" id="IPR036291">
    <property type="entry name" value="NAD(P)-bd_dom_sf"/>
</dbReference>
<dbReference type="GO" id="GO:0016491">
    <property type="term" value="F:oxidoreductase activity"/>
    <property type="evidence" value="ECO:0007669"/>
    <property type="project" value="UniProtKB-KW"/>
</dbReference>
<dbReference type="PANTHER" id="PTHR47706:SF9">
    <property type="entry name" value="NMRA-LIKE DOMAIN-CONTAINING PROTEIN-RELATED"/>
    <property type="match status" value="1"/>
</dbReference>
<evidence type="ECO:0000313" key="4">
    <source>
        <dbReference type="EMBL" id="KIW00084.1"/>
    </source>
</evidence>
<proteinExistence type="predicted"/>
<evidence type="ECO:0000259" key="3">
    <source>
        <dbReference type="Pfam" id="PF05368"/>
    </source>
</evidence>
<keyword evidence="2" id="KW-0560">Oxidoreductase</keyword>
<dbReference type="GeneID" id="27316399"/>
<dbReference type="AlphaFoldDB" id="A0A0D2ALU5"/>
<dbReference type="HOGENOM" id="CLU_044876_3_0_1"/>
<dbReference type="OrthoDB" id="9984533at2759"/>
<gene>
    <name evidence="4" type="ORF">PV09_08426</name>
</gene>
<name>A0A0D2ALU5_9PEZI</name>
<accession>A0A0D2ALU5</accession>
<sequence>MTRSIQGVIVLGASGDVGREVVNALLRDHFRVTVGVRDGSSRSTSLPASVRTTVIDYNSQESLERAFRGHDAIVETFNPTVAVHQDTIVQAAIAAKVIHLITPDFSTDTFNENADELMIFEPKLNAQRVLEVYAATGAIQWTAVITGPFFDWGILKKVFWVDKDTKEVIIFGSGDQKVSMSAIDMSGRAVVAILREPQKFSNRAAYFADYTVSNNELLALLRDIDPKGEWKSKNIPISSFFSQAKQLWEQDTKAGVKDRLNSTAYQMLGTYGLFEEG</sequence>
<evidence type="ECO:0000256" key="2">
    <source>
        <dbReference type="ARBA" id="ARBA00023002"/>
    </source>
</evidence>
<reference evidence="4 5" key="1">
    <citation type="submission" date="2015-01" db="EMBL/GenBank/DDBJ databases">
        <title>The Genome Sequence of Ochroconis gallopava CBS43764.</title>
        <authorList>
            <consortium name="The Broad Institute Genomics Platform"/>
            <person name="Cuomo C."/>
            <person name="de Hoog S."/>
            <person name="Gorbushina A."/>
            <person name="Stielow B."/>
            <person name="Teixiera M."/>
            <person name="Abouelleil A."/>
            <person name="Chapman S.B."/>
            <person name="Priest M."/>
            <person name="Young S.K."/>
            <person name="Wortman J."/>
            <person name="Nusbaum C."/>
            <person name="Birren B."/>
        </authorList>
    </citation>
    <scope>NUCLEOTIDE SEQUENCE [LARGE SCALE GENOMIC DNA]</scope>
    <source>
        <strain evidence="4 5">CBS 43764</strain>
    </source>
</reference>
<dbReference type="Gene3D" id="3.40.50.720">
    <property type="entry name" value="NAD(P)-binding Rossmann-like Domain"/>
    <property type="match status" value="1"/>
</dbReference>
<evidence type="ECO:0000256" key="1">
    <source>
        <dbReference type="ARBA" id="ARBA00022857"/>
    </source>
</evidence>
<dbReference type="PANTHER" id="PTHR47706">
    <property type="entry name" value="NMRA-LIKE FAMILY PROTEIN"/>
    <property type="match status" value="1"/>
</dbReference>
<dbReference type="EMBL" id="KN847568">
    <property type="protein sequence ID" value="KIW00084.1"/>
    <property type="molecule type" value="Genomic_DNA"/>
</dbReference>
<dbReference type="VEuPathDB" id="FungiDB:PV09_08426"/>
<dbReference type="InParanoid" id="A0A0D2ALU5"/>